<dbReference type="EMBL" id="AEXC02001360">
    <property type="protein sequence ID" value="KFH13742.1"/>
    <property type="molecule type" value="Genomic_DNA"/>
</dbReference>
<keyword evidence="2" id="KW-0456">Lyase</keyword>
<comment type="caution">
    <text evidence="2">The sequence shown here is derived from an EMBL/GenBank/DDBJ whole genome shotgun (WGS) entry which is preliminary data.</text>
</comment>
<reference evidence="2 3" key="1">
    <citation type="submission" date="2014-04" db="EMBL/GenBank/DDBJ databases">
        <authorList>
            <person name="Sibley D."/>
            <person name="Venepally P."/>
            <person name="Karamycheva S."/>
            <person name="Hadjithomas M."/>
            <person name="Khan A."/>
            <person name="Brunk B."/>
            <person name="Roos D."/>
            <person name="Caler E."/>
            <person name="Lorenzi H."/>
        </authorList>
    </citation>
    <scope>NUCLEOTIDE SEQUENCE [LARGE SCALE GENOMIC DNA]</scope>
    <source>
        <strain evidence="2 3">MAS</strain>
    </source>
</reference>
<feature type="compositionally biased region" description="Basic and acidic residues" evidence="1">
    <location>
        <begin position="27"/>
        <end position="38"/>
    </location>
</feature>
<feature type="region of interest" description="Disordered" evidence="1">
    <location>
        <begin position="1"/>
        <end position="38"/>
    </location>
</feature>
<evidence type="ECO:0000313" key="3">
    <source>
        <dbReference type="Proteomes" id="UP000028821"/>
    </source>
</evidence>
<feature type="non-terminal residue" evidence="2">
    <location>
        <position position="38"/>
    </location>
</feature>
<dbReference type="EC" id="4.6.1.1" evidence="2"/>
<gene>
    <name evidence="2" type="ORF">TGMAS_267550B</name>
</gene>
<dbReference type="Proteomes" id="UP000028821">
    <property type="component" value="Unassembled WGS sequence"/>
</dbReference>
<feature type="non-terminal residue" evidence="2">
    <location>
        <position position="1"/>
    </location>
</feature>
<organism evidence="2 3">
    <name type="scientific">Toxoplasma gondii MAS</name>
    <dbReference type="NCBI Taxonomy" id="943118"/>
    <lineage>
        <taxon>Eukaryota</taxon>
        <taxon>Sar</taxon>
        <taxon>Alveolata</taxon>
        <taxon>Apicomplexa</taxon>
        <taxon>Conoidasida</taxon>
        <taxon>Coccidia</taxon>
        <taxon>Eucoccidiorida</taxon>
        <taxon>Eimeriorina</taxon>
        <taxon>Sarcocystidae</taxon>
        <taxon>Toxoplasma</taxon>
    </lineage>
</organism>
<dbReference type="AlphaFoldDB" id="A0A086QMB0"/>
<evidence type="ECO:0000313" key="2">
    <source>
        <dbReference type="EMBL" id="KFH13742.1"/>
    </source>
</evidence>
<evidence type="ECO:0000256" key="1">
    <source>
        <dbReference type="SAM" id="MobiDB-lite"/>
    </source>
</evidence>
<name>A0A086QMB0_TOXGO</name>
<sequence length="38" mass="4340">VAAVGRSPRKRDRQHHSASSLRQGRSNKAEVHYEAQRL</sequence>
<accession>A0A086QMB0</accession>
<feature type="compositionally biased region" description="Polar residues" evidence="1">
    <location>
        <begin position="17"/>
        <end position="26"/>
    </location>
</feature>
<feature type="compositionally biased region" description="Basic residues" evidence="1">
    <location>
        <begin position="7"/>
        <end position="16"/>
    </location>
</feature>
<proteinExistence type="predicted"/>
<protein>
    <submittedName>
        <fullName evidence="2">Leucine-rich repeat protein LRR1</fullName>
        <ecNumber evidence="2">4.6.1.1</ecNumber>
    </submittedName>
</protein>
<dbReference type="VEuPathDB" id="ToxoDB:TGMAS_267550B"/>
<dbReference type="GO" id="GO:0004016">
    <property type="term" value="F:adenylate cyclase activity"/>
    <property type="evidence" value="ECO:0007669"/>
    <property type="project" value="UniProtKB-EC"/>
</dbReference>